<dbReference type="Pfam" id="PF00226">
    <property type="entry name" value="DnaJ"/>
    <property type="match status" value="1"/>
</dbReference>
<name>A0A7J6LAT2_PEROL</name>
<dbReference type="AlphaFoldDB" id="A0A7J6LAT2"/>
<dbReference type="EMBL" id="JABAHT010000415">
    <property type="protein sequence ID" value="KAF4656333.1"/>
    <property type="molecule type" value="Genomic_DNA"/>
</dbReference>
<dbReference type="InterPro" id="IPR036028">
    <property type="entry name" value="SH3-like_dom_sf"/>
</dbReference>
<evidence type="ECO:0000259" key="4">
    <source>
        <dbReference type="PROSITE" id="PS50002"/>
    </source>
</evidence>
<feature type="domain" description="J" evidence="5">
    <location>
        <begin position="35"/>
        <end position="130"/>
    </location>
</feature>
<dbReference type="InterPro" id="IPR036869">
    <property type="entry name" value="J_dom_sf"/>
</dbReference>
<dbReference type="GO" id="GO:0005737">
    <property type="term" value="C:cytoplasm"/>
    <property type="evidence" value="ECO:0007669"/>
    <property type="project" value="TreeGrafter"/>
</dbReference>
<dbReference type="PROSITE" id="PS50002">
    <property type="entry name" value="SH3"/>
    <property type="match status" value="1"/>
</dbReference>
<protein>
    <submittedName>
        <fullName evidence="6">Uncharacterized protein</fullName>
    </submittedName>
</protein>
<dbReference type="PANTHER" id="PTHR45504:SF3">
    <property type="entry name" value="CHAPERONE DNAJ-DOMAIN SUPERFAMILY PROTEIN"/>
    <property type="match status" value="1"/>
</dbReference>
<dbReference type="PANTHER" id="PTHR45504">
    <property type="entry name" value="CHAPERONE DNAJ-DOMAIN SUPERFAMILY PROTEIN"/>
    <property type="match status" value="1"/>
</dbReference>
<keyword evidence="1 2" id="KW-0728">SH3 domain</keyword>
<dbReference type="Gene3D" id="2.30.30.40">
    <property type="entry name" value="SH3 Domains"/>
    <property type="match status" value="1"/>
</dbReference>
<dbReference type="Gene3D" id="1.10.287.110">
    <property type="entry name" value="DnaJ domain"/>
    <property type="match status" value="1"/>
</dbReference>
<organism evidence="6 7">
    <name type="scientific">Perkinsus olseni</name>
    <name type="common">Perkinsus atlanticus</name>
    <dbReference type="NCBI Taxonomy" id="32597"/>
    <lineage>
        <taxon>Eukaryota</taxon>
        <taxon>Sar</taxon>
        <taxon>Alveolata</taxon>
        <taxon>Perkinsozoa</taxon>
        <taxon>Perkinsea</taxon>
        <taxon>Perkinsida</taxon>
        <taxon>Perkinsidae</taxon>
        <taxon>Perkinsus</taxon>
    </lineage>
</organism>
<feature type="region of interest" description="Disordered" evidence="3">
    <location>
        <begin position="312"/>
        <end position="349"/>
    </location>
</feature>
<accession>A0A7J6LAT2</accession>
<evidence type="ECO:0000259" key="5">
    <source>
        <dbReference type="PROSITE" id="PS50076"/>
    </source>
</evidence>
<evidence type="ECO:0000256" key="1">
    <source>
        <dbReference type="ARBA" id="ARBA00022443"/>
    </source>
</evidence>
<comment type="caution">
    <text evidence="6">The sequence shown here is derived from an EMBL/GenBank/DDBJ whole genome shotgun (WGS) entry which is preliminary data.</text>
</comment>
<evidence type="ECO:0000256" key="3">
    <source>
        <dbReference type="SAM" id="MobiDB-lite"/>
    </source>
</evidence>
<dbReference type="SUPFAM" id="SSF50044">
    <property type="entry name" value="SH3-domain"/>
    <property type="match status" value="1"/>
</dbReference>
<proteinExistence type="predicted"/>
<dbReference type="GO" id="GO:0005634">
    <property type="term" value="C:nucleus"/>
    <property type="evidence" value="ECO:0007669"/>
    <property type="project" value="TreeGrafter"/>
</dbReference>
<evidence type="ECO:0000256" key="2">
    <source>
        <dbReference type="PROSITE-ProRule" id="PRU00192"/>
    </source>
</evidence>
<dbReference type="PRINTS" id="PR00625">
    <property type="entry name" value="JDOMAIN"/>
</dbReference>
<gene>
    <name evidence="6" type="ORF">FOZ61_007030</name>
</gene>
<reference evidence="6 7" key="1">
    <citation type="submission" date="2020-04" db="EMBL/GenBank/DDBJ databases">
        <title>Perkinsus olseni comparative genomics.</title>
        <authorList>
            <person name="Bogema D.R."/>
        </authorList>
    </citation>
    <scope>NUCLEOTIDE SEQUENCE [LARGE SCALE GENOMIC DNA]</scope>
    <source>
        <strain evidence="6">ATCC PRA-179</strain>
    </source>
</reference>
<evidence type="ECO:0000313" key="6">
    <source>
        <dbReference type="EMBL" id="KAF4656333.1"/>
    </source>
</evidence>
<dbReference type="InterPro" id="IPR001623">
    <property type="entry name" value="DnaJ_domain"/>
</dbReference>
<feature type="compositionally biased region" description="Low complexity" evidence="3">
    <location>
        <begin position="247"/>
        <end position="266"/>
    </location>
</feature>
<feature type="compositionally biased region" description="Basic and acidic residues" evidence="3">
    <location>
        <begin position="312"/>
        <end position="321"/>
    </location>
</feature>
<dbReference type="PROSITE" id="PS50076">
    <property type="entry name" value="DNAJ_2"/>
    <property type="match status" value="1"/>
</dbReference>
<sequence>MVVRNMPGEEVDDHDDEEEAFYETVTTASLKDRHDCFRILGLNPGAGLDEIRTAYKRLARKWHPDKYDGHRDPCIVFQHVNEAYTALVKNHSSADTHHADECKQSDLSRWLDEAWNWRSHRERKSWEKNGRTLVDRYYLYKGKWDEKELQCKTKGLFDLHGVELGELELTNSYLWWRFASGIGGFEMDAVTGLVRIYACDDHRAENLAFRLTLRFGEELVLAVEQSGAAEAWKAREADKSQIEESSRTSSTEDSPDTGGRSGSSRGFTCAGRSEGRNDEAGGQRMERVDEESFFSCTEDSDEAMREVAELERVFHGKKDTATKSLRKGPPRRTPPRRRQSFVDGGSCTPRTDARFERLSTCPDAPVSAPCEEEVTKIDEAGPSDTEGDERGDTFDVEVIGGKSDVAHAATYPRPDDLGQCSDPSSPTISSAEECCIDGYSSAGDTDANNKENLKVDEAYEAQYASVVVDDGGGEEDVGPVSDPKCIVRHEFIGQSGEELSVVRGELLRVRRESPNGWALVRRYRDAIPHTWGWVPREILDPLPGKGHR</sequence>
<dbReference type="SMART" id="SM00271">
    <property type="entry name" value="DnaJ"/>
    <property type="match status" value="1"/>
</dbReference>
<feature type="compositionally biased region" description="Basic residues" evidence="3">
    <location>
        <begin position="324"/>
        <end position="339"/>
    </location>
</feature>
<dbReference type="SMART" id="SM00326">
    <property type="entry name" value="SH3"/>
    <property type="match status" value="1"/>
</dbReference>
<feature type="region of interest" description="Disordered" evidence="3">
    <location>
        <begin position="232"/>
        <end position="300"/>
    </location>
</feature>
<dbReference type="Proteomes" id="UP000570595">
    <property type="component" value="Unassembled WGS sequence"/>
</dbReference>
<dbReference type="CDD" id="cd06257">
    <property type="entry name" value="DnaJ"/>
    <property type="match status" value="1"/>
</dbReference>
<feature type="compositionally biased region" description="Basic and acidic residues" evidence="3">
    <location>
        <begin position="232"/>
        <end position="246"/>
    </location>
</feature>
<feature type="compositionally biased region" description="Basic and acidic residues" evidence="3">
    <location>
        <begin position="273"/>
        <end position="287"/>
    </location>
</feature>
<feature type="domain" description="SH3" evidence="4">
    <location>
        <begin position="480"/>
        <end position="544"/>
    </location>
</feature>
<dbReference type="InterPro" id="IPR001452">
    <property type="entry name" value="SH3_domain"/>
</dbReference>
<dbReference type="OrthoDB" id="552049at2759"/>
<dbReference type="SUPFAM" id="SSF46565">
    <property type="entry name" value="Chaperone J-domain"/>
    <property type="match status" value="1"/>
</dbReference>
<dbReference type="CDD" id="cd00174">
    <property type="entry name" value="SH3"/>
    <property type="match status" value="1"/>
</dbReference>
<evidence type="ECO:0000313" key="7">
    <source>
        <dbReference type="Proteomes" id="UP000570595"/>
    </source>
</evidence>